<dbReference type="AlphaFoldDB" id="A0A0W0F3L7"/>
<reference evidence="2 3" key="1">
    <citation type="submission" date="2015-12" db="EMBL/GenBank/DDBJ databases">
        <title>Draft genome sequence of Moniliophthora roreri, the causal agent of frosty pod rot of cacao.</title>
        <authorList>
            <person name="Aime M.C."/>
            <person name="Diaz-Valderrama J.R."/>
            <person name="Kijpornyongpan T."/>
            <person name="Phillips-Mora W."/>
        </authorList>
    </citation>
    <scope>NUCLEOTIDE SEQUENCE [LARGE SCALE GENOMIC DNA]</scope>
    <source>
        <strain evidence="2 3">MCA 2952</strain>
    </source>
</reference>
<name>A0A0W0F3L7_MONRR</name>
<evidence type="ECO:0000313" key="2">
    <source>
        <dbReference type="EMBL" id="KTB30856.1"/>
    </source>
</evidence>
<protein>
    <submittedName>
        <fullName evidence="2">Uncharacterized protein</fullName>
    </submittedName>
</protein>
<dbReference type="EMBL" id="LATX01002361">
    <property type="protein sequence ID" value="KTB30856.1"/>
    <property type="molecule type" value="Genomic_DNA"/>
</dbReference>
<comment type="caution">
    <text evidence="2">The sequence shown here is derived from an EMBL/GenBank/DDBJ whole genome shotgun (WGS) entry which is preliminary data.</text>
</comment>
<evidence type="ECO:0000256" key="1">
    <source>
        <dbReference type="SAM" id="SignalP"/>
    </source>
</evidence>
<evidence type="ECO:0000313" key="3">
    <source>
        <dbReference type="Proteomes" id="UP000054988"/>
    </source>
</evidence>
<feature type="signal peptide" evidence="1">
    <location>
        <begin position="1"/>
        <end position="18"/>
    </location>
</feature>
<accession>A0A0W0F3L7</accession>
<dbReference type="Proteomes" id="UP000054988">
    <property type="component" value="Unassembled WGS sequence"/>
</dbReference>
<proteinExistence type="predicted"/>
<sequence length="50" mass="5451">MKFTLAFVVAFFAAVSIASPIAEAEKRKETVDMSYACRRDNTTVGYGPSC</sequence>
<feature type="chain" id="PRO_5006901422" evidence="1">
    <location>
        <begin position="19"/>
        <end position="50"/>
    </location>
</feature>
<keyword evidence="1" id="KW-0732">Signal</keyword>
<gene>
    <name evidence="2" type="ORF">WG66_16556</name>
</gene>
<organism evidence="2 3">
    <name type="scientific">Moniliophthora roreri</name>
    <name type="common">Frosty pod rot fungus</name>
    <name type="synonym">Monilia roreri</name>
    <dbReference type="NCBI Taxonomy" id="221103"/>
    <lineage>
        <taxon>Eukaryota</taxon>
        <taxon>Fungi</taxon>
        <taxon>Dikarya</taxon>
        <taxon>Basidiomycota</taxon>
        <taxon>Agaricomycotina</taxon>
        <taxon>Agaricomycetes</taxon>
        <taxon>Agaricomycetidae</taxon>
        <taxon>Agaricales</taxon>
        <taxon>Marasmiineae</taxon>
        <taxon>Marasmiaceae</taxon>
        <taxon>Moniliophthora</taxon>
    </lineage>
</organism>